<keyword evidence="4 7" id="KW-0547">Nucleotide-binding</keyword>
<dbReference type="FunFam" id="3.30.200.20:FF:000172">
    <property type="entry name" value="cyclin-dependent kinase G-2 isoform X1"/>
    <property type="match status" value="1"/>
</dbReference>
<dbReference type="InterPro" id="IPR011009">
    <property type="entry name" value="Kinase-like_dom_sf"/>
</dbReference>
<dbReference type="PANTHER" id="PTHR24056">
    <property type="entry name" value="CELL DIVISION PROTEIN KINASE"/>
    <property type="match status" value="1"/>
</dbReference>
<gene>
    <name evidence="10" type="ORF">OLC1_LOCUS24345</name>
</gene>
<feature type="region of interest" description="Disordered" evidence="8">
    <location>
        <begin position="256"/>
        <end position="276"/>
    </location>
</feature>
<proteinExistence type="inferred from homology"/>
<dbReference type="SUPFAM" id="SSF56112">
    <property type="entry name" value="Protein kinase-like (PK-like)"/>
    <property type="match status" value="1"/>
</dbReference>
<dbReference type="EMBL" id="OX459126">
    <property type="protein sequence ID" value="CAI9118490.1"/>
    <property type="molecule type" value="Genomic_DNA"/>
</dbReference>
<dbReference type="Gene3D" id="3.30.200.20">
    <property type="entry name" value="Phosphorylase Kinase, domain 1"/>
    <property type="match status" value="1"/>
</dbReference>
<dbReference type="PROSITE" id="PS50011">
    <property type="entry name" value="PROTEIN_KINASE_DOM"/>
    <property type="match status" value="1"/>
</dbReference>
<evidence type="ECO:0000259" key="9">
    <source>
        <dbReference type="PROSITE" id="PS50011"/>
    </source>
</evidence>
<evidence type="ECO:0000256" key="6">
    <source>
        <dbReference type="ARBA" id="ARBA00022840"/>
    </source>
</evidence>
<dbReference type="InterPro" id="IPR050108">
    <property type="entry name" value="CDK"/>
</dbReference>
<evidence type="ECO:0000313" key="11">
    <source>
        <dbReference type="Proteomes" id="UP001161247"/>
    </source>
</evidence>
<feature type="region of interest" description="Disordered" evidence="8">
    <location>
        <begin position="215"/>
        <end position="243"/>
    </location>
</feature>
<keyword evidence="6 7" id="KW-0067">ATP-binding</keyword>
<feature type="binding site" evidence="7">
    <location>
        <position position="317"/>
    </location>
    <ligand>
        <name>ATP</name>
        <dbReference type="ChEBI" id="CHEBI:30616"/>
    </ligand>
</feature>
<evidence type="ECO:0000256" key="3">
    <source>
        <dbReference type="ARBA" id="ARBA00022679"/>
    </source>
</evidence>
<dbReference type="GO" id="GO:0005634">
    <property type="term" value="C:nucleus"/>
    <property type="evidence" value="ECO:0007669"/>
    <property type="project" value="UniProtKB-ARBA"/>
</dbReference>
<dbReference type="InterPro" id="IPR017441">
    <property type="entry name" value="Protein_kinase_ATP_BS"/>
</dbReference>
<dbReference type="GO" id="GO:0080090">
    <property type="term" value="P:regulation of primary metabolic process"/>
    <property type="evidence" value="ECO:0007669"/>
    <property type="project" value="UniProtKB-ARBA"/>
</dbReference>
<dbReference type="FunFam" id="1.10.510.10:FF:000785">
    <property type="entry name" value="CMGC/CDK/CDK8 protein kinase"/>
    <property type="match status" value="1"/>
</dbReference>
<dbReference type="PROSITE" id="PS00107">
    <property type="entry name" value="PROTEIN_KINASE_ATP"/>
    <property type="match status" value="1"/>
</dbReference>
<dbReference type="Pfam" id="PF00069">
    <property type="entry name" value="Pkinase"/>
    <property type="match status" value="1"/>
</dbReference>
<feature type="compositionally biased region" description="Basic and acidic residues" evidence="8">
    <location>
        <begin position="26"/>
        <end position="56"/>
    </location>
</feature>
<keyword evidence="5" id="KW-0418">Kinase</keyword>
<sequence length="650" mass="74631">MQIMAARRRGDFRGYYGGKFVKGDQDYYRGRGQRSRERDQNPRDRFRLRQKKEDVKVSGSREPGEISSASDNGGGEIDSESLKKIENGKRKFKFSPILWWDRDGGDERITRIVKSRRTNPPPAESNILPDSTKPDGRINSSVIQDYAVQDSERQPLVKRVDEAIDVPSQSTTVLPQLEPEVEEEKKALHDDDMSTKRKLRASRWANKAELLGDEEMNNLKKKKNEEEELEPGELRREGSHDDVSKVDEDWRSYVSGFSSHSDNESDKEDVSPPRTLNMRQGCRSFDEFHGPKKIGEGTYGTVYKAKDTITGDIVALKEVKILNEREGFPITALREINVLLSLHHSSIVDVKEVVVDDKSDKVYIVMEYIKHDLKAVMENANQQPFSESEVKRLMRQLLKGVKYLHQNWILHRDLKPANILIKENRRKVKICDFGLARGYGSPSKPYTQTVVTLLYRAPELLLGAKEYSTAIDMWSLGCIMAELLIRKPLFGGKHEKNQKNEDRKNQKNEDEKNQIKLLDSIFEILGTPSEEIWPGLSNLPDAKKFTMAKKKGSGLRAVFAEMYFTGSPVTLSDEGFELLNKLLTYDPKQRITAEDALKLNWFRKFPPLEPKEDMPTFPTAEHAQDRHLKRVQNSPDPLEEKRRKVLKLFG</sequence>
<dbReference type="GO" id="GO:0010556">
    <property type="term" value="P:regulation of macromolecule biosynthetic process"/>
    <property type="evidence" value="ECO:0007669"/>
    <property type="project" value="UniProtKB-ARBA"/>
</dbReference>
<evidence type="ECO:0000313" key="10">
    <source>
        <dbReference type="EMBL" id="CAI9118490.1"/>
    </source>
</evidence>
<keyword evidence="11" id="KW-1185">Reference proteome</keyword>
<dbReference type="GO" id="GO:0007346">
    <property type="term" value="P:regulation of mitotic cell cycle"/>
    <property type="evidence" value="ECO:0007669"/>
    <property type="project" value="TreeGrafter"/>
</dbReference>
<feature type="compositionally biased region" description="Basic and acidic residues" evidence="8">
    <location>
        <begin position="232"/>
        <end position="243"/>
    </location>
</feature>
<feature type="domain" description="Protein kinase" evidence="9">
    <location>
        <begin position="288"/>
        <end position="602"/>
    </location>
</feature>
<accession>A0AAV1EFG3</accession>
<dbReference type="InterPro" id="IPR008271">
    <property type="entry name" value="Ser/Thr_kinase_AS"/>
</dbReference>
<dbReference type="Proteomes" id="UP001161247">
    <property type="component" value="Chromosome 9"/>
</dbReference>
<evidence type="ECO:0000256" key="7">
    <source>
        <dbReference type="PROSITE-ProRule" id="PRU10141"/>
    </source>
</evidence>
<organism evidence="10 11">
    <name type="scientific">Oldenlandia corymbosa var. corymbosa</name>
    <dbReference type="NCBI Taxonomy" id="529605"/>
    <lineage>
        <taxon>Eukaryota</taxon>
        <taxon>Viridiplantae</taxon>
        <taxon>Streptophyta</taxon>
        <taxon>Embryophyta</taxon>
        <taxon>Tracheophyta</taxon>
        <taxon>Spermatophyta</taxon>
        <taxon>Magnoliopsida</taxon>
        <taxon>eudicotyledons</taxon>
        <taxon>Gunneridae</taxon>
        <taxon>Pentapetalae</taxon>
        <taxon>asterids</taxon>
        <taxon>lamiids</taxon>
        <taxon>Gentianales</taxon>
        <taxon>Rubiaceae</taxon>
        <taxon>Rubioideae</taxon>
        <taxon>Spermacoceae</taxon>
        <taxon>Hedyotis-Oldenlandia complex</taxon>
        <taxon>Oldenlandia</taxon>
    </lineage>
</organism>
<dbReference type="PANTHER" id="PTHR24056:SF107">
    <property type="entry name" value="CYCLIN-DEPENDENT KINASE 11A-RELATED"/>
    <property type="match status" value="1"/>
</dbReference>
<dbReference type="SMART" id="SM00220">
    <property type="entry name" value="S_TKc"/>
    <property type="match status" value="1"/>
</dbReference>
<evidence type="ECO:0000256" key="1">
    <source>
        <dbReference type="ARBA" id="ARBA00006485"/>
    </source>
</evidence>
<feature type="region of interest" description="Disordered" evidence="8">
    <location>
        <begin position="612"/>
        <end position="650"/>
    </location>
</feature>
<evidence type="ECO:0000256" key="5">
    <source>
        <dbReference type="ARBA" id="ARBA00022777"/>
    </source>
</evidence>
<dbReference type="Gene3D" id="1.10.510.10">
    <property type="entry name" value="Transferase(Phosphotransferase) domain 1"/>
    <property type="match status" value="1"/>
</dbReference>
<feature type="compositionally biased region" description="Basic and acidic residues" evidence="8">
    <location>
        <begin position="183"/>
        <end position="195"/>
    </location>
</feature>
<dbReference type="GO" id="GO:0005524">
    <property type="term" value="F:ATP binding"/>
    <property type="evidence" value="ECO:0007669"/>
    <property type="project" value="UniProtKB-UniRule"/>
</dbReference>
<reference evidence="10" key="1">
    <citation type="submission" date="2023-03" db="EMBL/GenBank/DDBJ databases">
        <authorList>
            <person name="Julca I."/>
        </authorList>
    </citation>
    <scope>NUCLEOTIDE SEQUENCE</scope>
</reference>
<protein>
    <submittedName>
        <fullName evidence="10">OLC1v1020068C1</fullName>
    </submittedName>
</protein>
<dbReference type="PROSITE" id="PS00108">
    <property type="entry name" value="PROTEIN_KINASE_ST"/>
    <property type="match status" value="1"/>
</dbReference>
<evidence type="ECO:0000256" key="8">
    <source>
        <dbReference type="SAM" id="MobiDB-lite"/>
    </source>
</evidence>
<evidence type="ECO:0000256" key="4">
    <source>
        <dbReference type="ARBA" id="ARBA00022741"/>
    </source>
</evidence>
<keyword evidence="2" id="KW-0723">Serine/threonine-protein kinase</keyword>
<keyword evidence="3" id="KW-0808">Transferase</keyword>
<evidence type="ECO:0000256" key="2">
    <source>
        <dbReference type="ARBA" id="ARBA00022527"/>
    </source>
</evidence>
<dbReference type="AlphaFoldDB" id="A0AAV1EFG3"/>
<dbReference type="InterPro" id="IPR000719">
    <property type="entry name" value="Prot_kinase_dom"/>
</dbReference>
<dbReference type="GO" id="GO:0004674">
    <property type="term" value="F:protein serine/threonine kinase activity"/>
    <property type="evidence" value="ECO:0007669"/>
    <property type="project" value="UniProtKB-KW"/>
</dbReference>
<name>A0AAV1EFG3_OLDCO</name>
<feature type="region of interest" description="Disordered" evidence="8">
    <location>
        <begin position="114"/>
        <end position="138"/>
    </location>
</feature>
<feature type="region of interest" description="Disordered" evidence="8">
    <location>
        <begin position="178"/>
        <end position="200"/>
    </location>
</feature>
<feature type="region of interest" description="Disordered" evidence="8">
    <location>
        <begin position="26"/>
        <end position="82"/>
    </location>
</feature>
<feature type="compositionally biased region" description="Basic and acidic residues" evidence="8">
    <location>
        <begin position="261"/>
        <end position="271"/>
    </location>
</feature>
<comment type="similarity">
    <text evidence="1">Belongs to the protein kinase superfamily. CMGC Ser/Thr protein kinase family. CDC2/CDKX subfamily.</text>
</comment>